<organism evidence="2 3">
    <name type="scientific">Chlamydomonas eustigma</name>
    <dbReference type="NCBI Taxonomy" id="1157962"/>
    <lineage>
        <taxon>Eukaryota</taxon>
        <taxon>Viridiplantae</taxon>
        <taxon>Chlorophyta</taxon>
        <taxon>core chlorophytes</taxon>
        <taxon>Chlorophyceae</taxon>
        <taxon>CS clade</taxon>
        <taxon>Chlamydomonadales</taxon>
        <taxon>Chlamydomonadaceae</taxon>
        <taxon>Chlamydomonas</taxon>
    </lineage>
</organism>
<feature type="compositionally biased region" description="Polar residues" evidence="1">
    <location>
        <begin position="285"/>
        <end position="297"/>
    </location>
</feature>
<proteinExistence type="predicted"/>
<dbReference type="OrthoDB" id="541563at2759"/>
<keyword evidence="3" id="KW-1185">Reference proteome</keyword>
<feature type="compositionally biased region" description="Low complexity" evidence="1">
    <location>
        <begin position="334"/>
        <end position="356"/>
    </location>
</feature>
<feature type="region of interest" description="Disordered" evidence="1">
    <location>
        <begin position="441"/>
        <end position="469"/>
    </location>
</feature>
<feature type="region of interest" description="Disordered" evidence="1">
    <location>
        <begin position="175"/>
        <end position="200"/>
    </location>
</feature>
<evidence type="ECO:0000313" key="2">
    <source>
        <dbReference type="EMBL" id="GAX77416.1"/>
    </source>
</evidence>
<dbReference type="AlphaFoldDB" id="A0A250X2Y8"/>
<evidence type="ECO:0000256" key="1">
    <source>
        <dbReference type="SAM" id="MobiDB-lite"/>
    </source>
</evidence>
<dbReference type="EMBL" id="BEGY01000024">
    <property type="protein sequence ID" value="GAX77416.1"/>
    <property type="molecule type" value="Genomic_DNA"/>
</dbReference>
<feature type="region of interest" description="Disordered" evidence="1">
    <location>
        <begin position="275"/>
        <end position="374"/>
    </location>
</feature>
<feature type="compositionally biased region" description="Basic and acidic residues" evidence="1">
    <location>
        <begin position="178"/>
        <end position="187"/>
    </location>
</feature>
<comment type="caution">
    <text evidence="2">The sequence shown here is derived from an EMBL/GenBank/DDBJ whole genome shotgun (WGS) entry which is preliminary data.</text>
</comment>
<dbReference type="Proteomes" id="UP000232323">
    <property type="component" value="Unassembled WGS sequence"/>
</dbReference>
<evidence type="ECO:0000313" key="3">
    <source>
        <dbReference type="Proteomes" id="UP000232323"/>
    </source>
</evidence>
<feature type="compositionally biased region" description="Polar residues" evidence="1">
    <location>
        <begin position="452"/>
        <end position="462"/>
    </location>
</feature>
<gene>
    <name evidence="2" type="ORF">CEUSTIGMA_g4861.t1</name>
</gene>
<sequence length="469" mass="52300">MDHRPSILHRPPRSQSQASTETFESQYEREKQFWAMKQAKSQETSERLMKSLYPTREDKADAAFEAKSHLDEQLQIKEGQMRLLQQQEDAWSRPSSAAIHQTAASAEPWKATTYTSYGSKRDENLARRQMEAQIAHDNLVAIQEKALSKLQKEETDRQAARVIVMDESSFWNLGSTNDKWRPAERRTSPRTTAQDGPAVQPIHMRAPFASGQDIHHQQYSHDQQQLPAGFTQAQANGLHSQGYHAGKPMTTPYATEYTAAHAPPHLQVVVESSLGLAGSDDHSHPSQQPMLSQQQVRYASRPDSRPCPFATDHTDVGHYNTSQAANKPQPPQAQQPYYQTQKQYHQAAESQAAAAQRFTTRPDSKPCPFATEPDLLRSNSYQQELQQQRYPAGQAAAAAAAPWSAAATGAGAPEPYQQKGGRMLVSSQSNRAVVERCPFATEGDDVQPQPKPSSWAQATNTGAHRFPWL</sequence>
<name>A0A250X2Y8_9CHLO</name>
<feature type="compositionally biased region" description="Basic residues" evidence="1">
    <location>
        <begin position="1"/>
        <end position="12"/>
    </location>
</feature>
<feature type="compositionally biased region" description="Polar residues" evidence="1">
    <location>
        <begin position="13"/>
        <end position="25"/>
    </location>
</feature>
<reference evidence="2 3" key="1">
    <citation type="submission" date="2017-08" db="EMBL/GenBank/DDBJ databases">
        <title>Acidophilic green algal genome provides insights into adaptation to an acidic environment.</title>
        <authorList>
            <person name="Hirooka S."/>
            <person name="Hirose Y."/>
            <person name="Kanesaki Y."/>
            <person name="Higuchi S."/>
            <person name="Fujiwara T."/>
            <person name="Onuma R."/>
            <person name="Era A."/>
            <person name="Ohbayashi R."/>
            <person name="Uzuka A."/>
            <person name="Nozaki H."/>
            <person name="Yoshikawa H."/>
            <person name="Miyagishima S.Y."/>
        </authorList>
    </citation>
    <scope>NUCLEOTIDE SEQUENCE [LARGE SCALE GENOMIC DNA]</scope>
    <source>
        <strain evidence="2 3">NIES-2499</strain>
    </source>
</reference>
<feature type="region of interest" description="Disordered" evidence="1">
    <location>
        <begin position="404"/>
        <end position="424"/>
    </location>
</feature>
<feature type="region of interest" description="Disordered" evidence="1">
    <location>
        <begin position="1"/>
        <end position="27"/>
    </location>
</feature>
<protein>
    <submittedName>
        <fullName evidence="2">Uncharacterized protein</fullName>
    </submittedName>
</protein>
<accession>A0A250X2Y8</accession>
<feature type="compositionally biased region" description="Low complexity" evidence="1">
    <location>
        <begin position="404"/>
        <end position="413"/>
    </location>
</feature>